<evidence type="ECO:0000256" key="1">
    <source>
        <dbReference type="ARBA" id="ARBA00023117"/>
    </source>
</evidence>
<feature type="compositionally biased region" description="Low complexity" evidence="2">
    <location>
        <begin position="808"/>
        <end position="821"/>
    </location>
</feature>
<dbReference type="RefSeq" id="XP_044686836.1">
    <property type="nucleotide sequence ID" value="XM_044819134.1"/>
</dbReference>
<dbReference type="KEGG" id="fmu:J7337_001393"/>
<organism evidence="3 4">
    <name type="scientific">Fusarium musae</name>
    <dbReference type="NCBI Taxonomy" id="1042133"/>
    <lineage>
        <taxon>Eukaryota</taxon>
        <taxon>Fungi</taxon>
        <taxon>Dikarya</taxon>
        <taxon>Ascomycota</taxon>
        <taxon>Pezizomycotina</taxon>
        <taxon>Sordariomycetes</taxon>
        <taxon>Hypocreomycetidae</taxon>
        <taxon>Hypocreales</taxon>
        <taxon>Nectriaceae</taxon>
        <taxon>Fusarium</taxon>
    </lineage>
</organism>
<dbReference type="SMART" id="SM00320">
    <property type="entry name" value="WD40"/>
    <property type="match status" value="7"/>
</dbReference>
<feature type="compositionally biased region" description="Low complexity" evidence="2">
    <location>
        <begin position="1666"/>
        <end position="1679"/>
    </location>
</feature>
<name>A0A9P8DTZ8_9HYPO</name>
<feature type="compositionally biased region" description="Acidic residues" evidence="2">
    <location>
        <begin position="2024"/>
        <end position="2033"/>
    </location>
</feature>
<feature type="compositionally biased region" description="Pro residues" evidence="2">
    <location>
        <begin position="1333"/>
        <end position="1344"/>
    </location>
</feature>
<feature type="compositionally biased region" description="Polar residues" evidence="2">
    <location>
        <begin position="102"/>
        <end position="115"/>
    </location>
</feature>
<feature type="compositionally biased region" description="Basic residues" evidence="2">
    <location>
        <begin position="2039"/>
        <end position="2048"/>
    </location>
</feature>
<feature type="region of interest" description="Disordered" evidence="2">
    <location>
        <begin position="102"/>
        <end position="143"/>
    </location>
</feature>
<evidence type="ECO:0000313" key="4">
    <source>
        <dbReference type="Proteomes" id="UP000827133"/>
    </source>
</evidence>
<feature type="region of interest" description="Disordered" evidence="2">
    <location>
        <begin position="1"/>
        <end position="40"/>
    </location>
</feature>
<dbReference type="EMBL" id="JAHBCI010000001">
    <property type="protein sequence ID" value="KAG9507837.1"/>
    <property type="molecule type" value="Genomic_DNA"/>
</dbReference>
<feature type="compositionally biased region" description="Basic and acidic residues" evidence="2">
    <location>
        <begin position="1774"/>
        <end position="1787"/>
    </location>
</feature>
<dbReference type="Proteomes" id="UP000827133">
    <property type="component" value="Unassembled WGS sequence"/>
</dbReference>
<dbReference type="PANTHER" id="PTHR45589:SF1">
    <property type="entry name" value="WD REPEAT DOMAIN 62, ISOFORM G"/>
    <property type="match status" value="1"/>
</dbReference>
<feature type="compositionally biased region" description="Low complexity" evidence="2">
    <location>
        <begin position="1506"/>
        <end position="1515"/>
    </location>
</feature>
<sequence length="2048" mass="222026">MAATPSNGRLKLTPSNSPFLARPSRSSRSPMRGRAHDASKLSLQRVIGTTCSSPTGFDTLPSVFAYIAGGAVVVVDVNGDNHTQRFYRARPTAVPLYSVATFQNTPTTPSGTPKANDSRGRVGPRFPNSPHTSSDWNESPSNTWTSRERIKAATCLALSRDGKYLAVGETGYSPRVLVFSLHDASSDNPLISISEHAFGVNCVAWSADTQYLASLGAANDGFLYIWKVDPRTGAARLYKQNRCTSYVKDMLWMGNSLITFGVRHVKMWKPDDGPTISPTKQKFFSEQPASTPPSQRTLPGRNILLGPLLEDTFTCAAIVKNSSLIICSETGCVCIMAEDDRQMKLQKVLGLDFSISTIAVRDNIAYVGGRHGHLAVLDIEAVLNAQPPSACIKETTFCPTGQVALGFLAHKLVTIDSQQSIDIWSSDHVPGKNTKAMASIPIPGHGQSVTGIQALERPNDLNASFLTWTVSGNVSFWTLEGQVQASIDVPIGMTEPENELDSANQLTCARATNDGKLLISADRMGVLRMTDIATKEPVLDIKAHTADCRSVSVYDRDGKFLMASCGRDRTAQLFRRTAGGSVEHFQTLEFAAKVVQVMIPSEDKVLTCSFDRTLQIYDIITKEDDPDSVAAIPSRVISLRASPSSMVLGMGQRTVFVSLLDRSICQYELNTGRKISCFKCQDETKGESAVLDSLCFGQWPPKDQDFLLGTSNTDKSIRLYDAQTGSFLDREWGHTEAINGVCLIENDDGSRKVVSVASDGTMMIWGLDLNDSPPRSVSREPSPAKDSVSGRPPLRRVLSKAELAEFQRPSPTSGRRSPPRTLQRRTSRFNLAASLRTPTQGLPTSPSSTLAEDTPSRRPSADPRNSPPVSPKGKVTRRPSLPNIGTSARKKTSSSNLRGFGSLNMATEQTCRQLRSYRKKLASSEPISQENLTELDQELRLTAAALGDRAIRSRAMNETVLSGLLDQYSERLVTLLDEKLRLSYQPRSPTEKDGDSGDGDSPDEEARRSTVAPVHLLARREGPLDSWRGGPRGMNQPAFHTPLESLLLFQSLIAQGFDNGVFARISEQLINNALIKEGSTYDPARLRPDALQDLFLRLLGDELSGEHEKAVTNDQTTSPNSRKRKLGSPTLPTLKEIYEHVDKIPPLIDRLYARYKDNTVAQIREDERSFETSQKEIQAMERCERERRARVASQNGTPVLAARDQKSSVTPNGSTSSPAMATSSAAPVRRGPTQQTPVIPPKPPVSHNTQPTVAPPSHMPTGTASIRPSTSPTPPNSNGSVLQPPAGVPQTTPRPLQAPQPLKQSPAPRPDNGAKLKDGHTASGAALKWEKPYQPPQTATPPPRQVQSPVAQGPTAPPPALQQHPQQHLQQVPSQQHWYPQQTAQFSPKPGAQPLSHPQTPQQAWPQPTAPQPPQAQSQAQTHHQQRPQSPQVIQPSAPHTARAQHATPPQHTQQLQRIQTPTQAQQAQAQQSSQTQPVTHIQPHSLPQQHQQKPRPNTAKPGLAPPQHAGQLAPPLQPAPPRPVAESPGGQTLHARPSSTTPVPHPRPIQPPQGQTQQVRQIATGSPAPLTASAGSAASPPQRWPLGYQPQPQHGSPVSSPVPSASKVQSSQYASQPPRPGVLGHIIRQALNTPVKKLGIPSAPHTPISATPTHVTHGFGTKWAPHSTPSTPDPSHMSVAPQSPAFEPVSPPQKPATLPGSAGSTPRPLRKQAPKTASKVEQTVAKPARGRSARVGQKARALSSTPSLTRSRRSHSILSHTDEPPTQTNESASKIKDEDATPRPTEDTGDTTADESVPGRPQIMTPGSVSSRLYKRKRQITPVNPPPETTQVLWTRGFTKVSSSALDQISSHRDANMFATRLREKDAPNYRQIVLQPQDITSIRSAIKHGNKAAVQAAAGLPGGDPGTAHVWLPISDELVPPKGIINSAQLERELVHMFCNAIMYNADPDRGPGPGFMKRSQDEEEEEVVGYRLDENGVVKNTRSMFVEVEKLLGDLRSAEKERSAPPPSAARPASVATPAEETGDDEDEGERETGTAKRRRIGARG</sequence>
<dbReference type="GeneID" id="68309250"/>
<feature type="region of interest" description="Disordered" evidence="2">
    <location>
        <begin position="1184"/>
        <end position="1832"/>
    </location>
</feature>
<feature type="compositionally biased region" description="Low complexity" evidence="2">
    <location>
        <begin position="1590"/>
        <end position="1613"/>
    </location>
</feature>
<feature type="compositionally biased region" description="Low complexity" evidence="2">
    <location>
        <begin position="1453"/>
        <end position="1477"/>
    </location>
</feature>
<comment type="caution">
    <text evidence="3">The sequence shown here is derived from an EMBL/GenBank/DDBJ whole genome shotgun (WGS) entry which is preliminary data.</text>
</comment>
<dbReference type="Gene3D" id="1.20.920.10">
    <property type="entry name" value="Bromodomain-like"/>
    <property type="match status" value="1"/>
</dbReference>
<evidence type="ECO:0000313" key="3">
    <source>
        <dbReference type="EMBL" id="KAG9507837.1"/>
    </source>
</evidence>
<dbReference type="Pfam" id="PF00400">
    <property type="entry name" value="WD40"/>
    <property type="match status" value="2"/>
</dbReference>
<dbReference type="InterPro" id="IPR036427">
    <property type="entry name" value="Bromodomain-like_sf"/>
</dbReference>
<feature type="compositionally biased region" description="Low complexity" evidence="2">
    <location>
        <begin position="1214"/>
        <end position="1227"/>
    </location>
</feature>
<feature type="compositionally biased region" description="Low complexity" evidence="2">
    <location>
        <begin position="1741"/>
        <end position="1750"/>
    </location>
</feature>
<feature type="compositionally biased region" description="Low complexity" evidence="2">
    <location>
        <begin position="1415"/>
        <end position="1429"/>
    </location>
</feature>
<dbReference type="Gene3D" id="2.130.10.10">
    <property type="entry name" value="YVTN repeat-like/Quinoprotein amine dehydrogenase"/>
    <property type="match status" value="3"/>
</dbReference>
<dbReference type="SUPFAM" id="SSF47370">
    <property type="entry name" value="Bromodomain"/>
    <property type="match status" value="1"/>
</dbReference>
<feature type="compositionally biased region" description="Polar residues" evidence="2">
    <location>
        <begin position="1486"/>
        <end position="1496"/>
    </location>
</feature>
<dbReference type="SUPFAM" id="SSF50978">
    <property type="entry name" value="WD40 repeat-like"/>
    <property type="match status" value="2"/>
</dbReference>
<accession>A0A9P8DTZ8</accession>
<gene>
    <name evidence="3" type="ORF">J7337_001393</name>
</gene>
<proteinExistence type="predicted"/>
<feature type="compositionally biased region" description="Low complexity" evidence="2">
    <location>
        <begin position="1553"/>
        <end position="1563"/>
    </location>
</feature>
<feature type="compositionally biased region" description="Polar residues" evidence="2">
    <location>
        <begin position="836"/>
        <end position="851"/>
    </location>
</feature>
<feature type="compositionally biased region" description="Polar residues" evidence="2">
    <location>
        <begin position="129"/>
        <end position="143"/>
    </location>
</feature>
<feature type="compositionally biased region" description="Low complexity" evidence="2">
    <location>
        <begin position="772"/>
        <end position="781"/>
    </location>
</feature>
<feature type="region of interest" description="Disordered" evidence="2">
    <location>
        <begin position="1106"/>
        <end position="1129"/>
    </location>
</feature>
<feature type="compositionally biased region" description="Low complexity" evidence="2">
    <location>
        <begin position="1397"/>
        <end position="1407"/>
    </location>
</feature>
<feature type="compositionally biased region" description="Low complexity" evidence="2">
    <location>
        <begin position="17"/>
        <end position="32"/>
    </location>
</feature>
<dbReference type="InterPro" id="IPR052779">
    <property type="entry name" value="WDR62"/>
</dbReference>
<feature type="compositionally biased region" description="Polar residues" evidence="2">
    <location>
        <begin position="1377"/>
        <end position="1386"/>
    </location>
</feature>
<feature type="region of interest" description="Disordered" evidence="2">
    <location>
        <begin position="984"/>
        <end position="1015"/>
    </location>
</feature>
<keyword evidence="4" id="KW-1185">Reference proteome</keyword>
<feature type="region of interest" description="Disordered" evidence="2">
    <location>
        <begin position="2000"/>
        <end position="2048"/>
    </location>
</feature>
<dbReference type="InterPro" id="IPR015943">
    <property type="entry name" value="WD40/YVTN_repeat-like_dom_sf"/>
</dbReference>
<dbReference type="PANTHER" id="PTHR45589">
    <property type="entry name" value="WD REPEAT DOMAIN 62, ISOFORM G"/>
    <property type="match status" value="1"/>
</dbReference>
<feature type="compositionally biased region" description="Low complexity" evidence="2">
    <location>
        <begin position="1361"/>
        <end position="1376"/>
    </location>
</feature>
<keyword evidence="1" id="KW-0103">Bromodomain</keyword>
<dbReference type="GO" id="GO:0006325">
    <property type="term" value="P:chromatin organization"/>
    <property type="evidence" value="ECO:0007669"/>
    <property type="project" value="UniProtKB-ARBA"/>
</dbReference>
<evidence type="ECO:0000256" key="2">
    <source>
        <dbReference type="SAM" id="MobiDB-lite"/>
    </source>
</evidence>
<dbReference type="InterPro" id="IPR036322">
    <property type="entry name" value="WD40_repeat_dom_sf"/>
</dbReference>
<feature type="region of interest" description="Disordered" evidence="2">
    <location>
        <begin position="767"/>
        <end position="901"/>
    </location>
</feature>
<feature type="compositionally biased region" description="Low complexity" evidence="2">
    <location>
        <begin position="2013"/>
        <end position="2023"/>
    </location>
</feature>
<dbReference type="InterPro" id="IPR001680">
    <property type="entry name" value="WD40_rpt"/>
</dbReference>
<protein>
    <submittedName>
        <fullName evidence="3">Uncharacterized protein</fullName>
    </submittedName>
</protein>
<reference evidence="3" key="1">
    <citation type="journal article" date="2021" name="Mol. Plant Microbe Interact.">
        <title>Telomere to telomere genome assembly of Fusarium musae F31, causal agent of crown rot disease of banana.</title>
        <authorList>
            <person name="Degradi L."/>
            <person name="Tava V."/>
            <person name="Kunova A."/>
            <person name="Cortesi P."/>
            <person name="Saracchi M."/>
            <person name="Pasquali M."/>
        </authorList>
    </citation>
    <scope>NUCLEOTIDE SEQUENCE</scope>
    <source>
        <strain evidence="3">F31</strain>
    </source>
</reference>